<keyword evidence="3" id="KW-1185">Reference proteome</keyword>
<feature type="domain" description="PilZ" evidence="1">
    <location>
        <begin position="68"/>
        <end position="171"/>
    </location>
</feature>
<dbReference type="GO" id="GO:0035438">
    <property type="term" value="F:cyclic-di-GMP binding"/>
    <property type="evidence" value="ECO:0007669"/>
    <property type="project" value="InterPro"/>
</dbReference>
<evidence type="ECO:0000313" key="2">
    <source>
        <dbReference type="EMBL" id="CUQ66059.1"/>
    </source>
</evidence>
<protein>
    <recommendedName>
        <fullName evidence="1">PilZ domain-containing protein</fullName>
    </recommendedName>
</protein>
<dbReference type="RefSeq" id="WP_062483833.1">
    <property type="nucleotide sequence ID" value="NZ_LN885086.1"/>
</dbReference>
<dbReference type="OrthoDB" id="9782985at2"/>
<accession>A0A0S4KUP8</accession>
<evidence type="ECO:0000313" key="3">
    <source>
        <dbReference type="Proteomes" id="UP000066284"/>
    </source>
</evidence>
<gene>
    <name evidence="2" type="ORF">NITINOP_1084</name>
</gene>
<dbReference type="InterPro" id="IPR009875">
    <property type="entry name" value="PilZ_domain"/>
</dbReference>
<sequence>MTRIKEREAVKYPVASSLRHRGKALELDAAREMVILIGSNGEPIGSLSWDFVIDQIMACRKMPVQREVRSEPRVALTFRVRYRTPEGQHFESRAGGIGGGGMFIESLSPLPIGTRLAMEFSLPDNPEEWLPTKGIVAWICPKADHYTFSPGMGVQFTEIASEVRERILAVVSAVQNKGKQSAVLQPT</sequence>
<proteinExistence type="predicted"/>
<name>A0A0S4KUP8_9BACT</name>
<evidence type="ECO:0000259" key="1">
    <source>
        <dbReference type="Pfam" id="PF07238"/>
    </source>
</evidence>
<organism evidence="2 3">
    <name type="scientific">Candidatus Nitrospira inopinata</name>
    <dbReference type="NCBI Taxonomy" id="1715989"/>
    <lineage>
        <taxon>Bacteria</taxon>
        <taxon>Pseudomonadati</taxon>
        <taxon>Nitrospirota</taxon>
        <taxon>Nitrospiria</taxon>
        <taxon>Nitrospirales</taxon>
        <taxon>Nitrospiraceae</taxon>
        <taxon>Nitrospira</taxon>
    </lineage>
</organism>
<dbReference type="Gene3D" id="2.40.10.220">
    <property type="entry name" value="predicted glycosyltransferase like domains"/>
    <property type="match status" value="1"/>
</dbReference>
<dbReference type="Proteomes" id="UP000066284">
    <property type="component" value="Chromosome 1"/>
</dbReference>
<dbReference type="STRING" id="1715989.NITINOP_1084"/>
<dbReference type="Pfam" id="PF07238">
    <property type="entry name" value="PilZ"/>
    <property type="match status" value="1"/>
</dbReference>
<dbReference type="AlphaFoldDB" id="A0A0S4KUP8"/>
<reference evidence="3" key="1">
    <citation type="submission" date="2015-09" db="EMBL/GenBank/DDBJ databases">
        <authorList>
            <person name="Daims H."/>
        </authorList>
    </citation>
    <scope>NUCLEOTIDE SEQUENCE [LARGE SCALE GENOMIC DNA]</scope>
</reference>
<dbReference type="EMBL" id="LN885086">
    <property type="protein sequence ID" value="CUQ66059.1"/>
    <property type="molecule type" value="Genomic_DNA"/>
</dbReference>
<dbReference type="KEGG" id="nio:NITINOP_1084"/>